<feature type="chain" id="PRO_5025659143" description="Phosphatidylglycerol/phosphatidylinositol transfer protein" evidence="1">
    <location>
        <begin position="16"/>
        <end position="131"/>
    </location>
</feature>
<keyword evidence="1" id="KW-0732">Signal</keyword>
<dbReference type="Proteomes" id="UP000799118">
    <property type="component" value="Unassembled WGS sequence"/>
</dbReference>
<evidence type="ECO:0000313" key="2">
    <source>
        <dbReference type="EMBL" id="KAE9393188.1"/>
    </source>
</evidence>
<dbReference type="EMBL" id="ML769579">
    <property type="protein sequence ID" value="KAE9393188.1"/>
    <property type="molecule type" value="Genomic_DNA"/>
</dbReference>
<accession>A0A6A4H640</accession>
<sequence>MKLLLLLSLSLSVFSQTLVLLSPSEGDIITPGQNLTVQLGFGNQLTSVQHISIVIAMNDCGQDSECPPSQLTGTTGSIVAKSPLGTTLFMGNFTPVYQGSGTLPPYENFAMGQPIVQMANVTLTGSMTSTD</sequence>
<dbReference type="OrthoDB" id="2841294at2759"/>
<evidence type="ECO:0008006" key="4">
    <source>
        <dbReference type="Google" id="ProtNLM"/>
    </source>
</evidence>
<reference evidence="2" key="1">
    <citation type="journal article" date="2019" name="Environ. Microbiol.">
        <title>Fungal ecological strategies reflected in gene transcription - a case study of two litter decomposers.</title>
        <authorList>
            <person name="Barbi F."/>
            <person name="Kohler A."/>
            <person name="Barry K."/>
            <person name="Baskaran P."/>
            <person name="Daum C."/>
            <person name="Fauchery L."/>
            <person name="Ihrmark K."/>
            <person name="Kuo A."/>
            <person name="LaButti K."/>
            <person name="Lipzen A."/>
            <person name="Morin E."/>
            <person name="Grigoriev I.V."/>
            <person name="Henrissat B."/>
            <person name="Lindahl B."/>
            <person name="Martin F."/>
        </authorList>
    </citation>
    <scope>NUCLEOTIDE SEQUENCE</scope>
    <source>
        <strain evidence="2">JB14</strain>
    </source>
</reference>
<protein>
    <recommendedName>
        <fullName evidence="4">Phosphatidylglycerol/phosphatidylinositol transfer protein</fullName>
    </recommendedName>
</protein>
<organism evidence="2 3">
    <name type="scientific">Gymnopus androsaceus JB14</name>
    <dbReference type="NCBI Taxonomy" id="1447944"/>
    <lineage>
        <taxon>Eukaryota</taxon>
        <taxon>Fungi</taxon>
        <taxon>Dikarya</taxon>
        <taxon>Basidiomycota</taxon>
        <taxon>Agaricomycotina</taxon>
        <taxon>Agaricomycetes</taxon>
        <taxon>Agaricomycetidae</taxon>
        <taxon>Agaricales</taxon>
        <taxon>Marasmiineae</taxon>
        <taxon>Omphalotaceae</taxon>
        <taxon>Gymnopus</taxon>
    </lineage>
</organism>
<dbReference type="AlphaFoldDB" id="A0A6A4H640"/>
<name>A0A6A4H640_9AGAR</name>
<proteinExistence type="predicted"/>
<evidence type="ECO:0000313" key="3">
    <source>
        <dbReference type="Proteomes" id="UP000799118"/>
    </source>
</evidence>
<keyword evidence="3" id="KW-1185">Reference proteome</keyword>
<evidence type="ECO:0000256" key="1">
    <source>
        <dbReference type="SAM" id="SignalP"/>
    </source>
</evidence>
<gene>
    <name evidence="2" type="ORF">BT96DRAFT_944127</name>
</gene>
<feature type="signal peptide" evidence="1">
    <location>
        <begin position="1"/>
        <end position="15"/>
    </location>
</feature>